<dbReference type="EMBL" id="BK015001">
    <property type="protein sequence ID" value="DAD86543.1"/>
    <property type="molecule type" value="Genomic_DNA"/>
</dbReference>
<feature type="region of interest" description="Disordered" evidence="1">
    <location>
        <begin position="42"/>
        <end position="66"/>
    </location>
</feature>
<proteinExistence type="predicted"/>
<evidence type="ECO:0000256" key="1">
    <source>
        <dbReference type="SAM" id="MobiDB-lite"/>
    </source>
</evidence>
<name>A0A8S5MWR4_9CAUD</name>
<accession>A0A8S5MWR4</accession>
<protein>
    <submittedName>
        <fullName evidence="2">Uncharacterized protein</fullName>
    </submittedName>
</protein>
<organism evidence="2">
    <name type="scientific">Siphoviridae sp. ctu1h4</name>
    <dbReference type="NCBI Taxonomy" id="2826499"/>
    <lineage>
        <taxon>Viruses</taxon>
        <taxon>Duplodnaviria</taxon>
        <taxon>Heunggongvirae</taxon>
        <taxon>Uroviricota</taxon>
        <taxon>Caudoviricetes</taxon>
    </lineage>
</organism>
<evidence type="ECO:0000313" key="2">
    <source>
        <dbReference type="EMBL" id="DAD86543.1"/>
    </source>
</evidence>
<sequence>MTGHDRKKELNDLLGVAWEAINQAKPSDLSALLNTANRLSRDLHELEHPAEAQGGPKPTPEGDGSAVAIFQARMRKRDRRAS</sequence>
<reference evidence="2" key="1">
    <citation type="journal article" date="2021" name="Proc. Natl. Acad. Sci. U.S.A.">
        <title>A Catalog of Tens of Thousands of Viruses from Human Metagenomes Reveals Hidden Associations with Chronic Diseases.</title>
        <authorList>
            <person name="Tisza M.J."/>
            <person name="Buck C.B."/>
        </authorList>
    </citation>
    <scope>NUCLEOTIDE SEQUENCE</scope>
    <source>
        <strain evidence="2">Ctu1h4</strain>
    </source>
</reference>